<dbReference type="RefSeq" id="WP_344228385.1">
    <property type="nucleotide sequence ID" value="NZ_BAAARI010000011.1"/>
</dbReference>
<dbReference type="EMBL" id="BAAARI010000011">
    <property type="protein sequence ID" value="GAA2577326.1"/>
    <property type="molecule type" value="Genomic_DNA"/>
</dbReference>
<proteinExistence type="predicted"/>
<name>A0ABN3PE30_9MICO</name>
<gene>
    <name evidence="1" type="ORF">GCM10009862_15800</name>
</gene>
<organism evidence="1 2">
    <name type="scientific">Microbacterium binotii</name>
    <dbReference type="NCBI Taxonomy" id="462710"/>
    <lineage>
        <taxon>Bacteria</taxon>
        <taxon>Bacillati</taxon>
        <taxon>Actinomycetota</taxon>
        <taxon>Actinomycetes</taxon>
        <taxon>Micrococcales</taxon>
        <taxon>Microbacteriaceae</taxon>
        <taxon>Microbacterium</taxon>
    </lineage>
</organism>
<dbReference type="InterPro" id="IPR039452">
    <property type="entry name" value="DUF5403"/>
</dbReference>
<evidence type="ECO:0000313" key="2">
    <source>
        <dbReference type="Proteomes" id="UP001500274"/>
    </source>
</evidence>
<dbReference type="Pfam" id="PF17395">
    <property type="entry name" value="DUF5403"/>
    <property type="match status" value="1"/>
</dbReference>
<comment type="caution">
    <text evidence="1">The sequence shown here is derived from an EMBL/GenBank/DDBJ whole genome shotgun (WGS) entry which is preliminary data.</text>
</comment>
<reference evidence="1 2" key="1">
    <citation type="journal article" date="2019" name="Int. J. Syst. Evol. Microbiol.">
        <title>The Global Catalogue of Microorganisms (GCM) 10K type strain sequencing project: providing services to taxonomists for standard genome sequencing and annotation.</title>
        <authorList>
            <consortium name="The Broad Institute Genomics Platform"/>
            <consortium name="The Broad Institute Genome Sequencing Center for Infectious Disease"/>
            <person name="Wu L."/>
            <person name="Ma J."/>
        </authorList>
    </citation>
    <scope>NUCLEOTIDE SEQUENCE [LARGE SCALE GENOMIC DNA]</scope>
    <source>
        <strain evidence="1 2">JCM 16365</strain>
    </source>
</reference>
<dbReference type="Proteomes" id="UP001500274">
    <property type="component" value="Unassembled WGS sequence"/>
</dbReference>
<keyword evidence="2" id="KW-1185">Reference proteome</keyword>
<accession>A0ABN3PE30</accession>
<evidence type="ECO:0000313" key="1">
    <source>
        <dbReference type="EMBL" id="GAA2577326.1"/>
    </source>
</evidence>
<sequence>MAGGVSVYPNAEITVAIIAGNTHQMDEGANRVLLAVKAAAAKNRDTGGFIRNLSVVKAPGERGRGRRVTDRLIVADDPGSAAIEFGYIRRVAGGRRVQYVPGQHPMRRGMNSA</sequence>
<protein>
    <submittedName>
        <fullName evidence="1">Uncharacterized protein</fullName>
    </submittedName>
</protein>